<dbReference type="InterPro" id="IPR004365">
    <property type="entry name" value="NA-bd_OB_tRNA"/>
</dbReference>
<evidence type="ECO:0000256" key="4">
    <source>
        <dbReference type="ARBA" id="ARBA00022723"/>
    </source>
</evidence>
<comment type="similarity">
    <text evidence="1">Belongs to the class-II aminoacyl-tRNA synthetase family.</text>
</comment>
<dbReference type="NCBIfam" id="TIGR00499">
    <property type="entry name" value="lysS_bact"/>
    <property type="match status" value="1"/>
</dbReference>
<protein>
    <recommendedName>
        <fullName evidence="2">lysine--tRNA ligase</fullName>
        <ecNumber evidence="2">6.1.1.6</ecNumber>
    </recommendedName>
</protein>
<evidence type="ECO:0000256" key="1">
    <source>
        <dbReference type="ARBA" id="ARBA00008226"/>
    </source>
</evidence>
<evidence type="ECO:0000256" key="7">
    <source>
        <dbReference type="ARBA" id="ARBA00022917"/>
    </source>
</evidence>
<evidence type="ECO:0000259" key="11">
    <source>
        <dbReference type="PROSITE" id="PS50862"/>
    </source>
</evidence>
<dbReference type="Pfam" id="PF00152">
    <property type="entry name" value="tRNA-synt_2"/>
    <property type="match status" value="1"/>
</dbReference>
<dbReference type="PRINTS" id="PR00982">
    <property type="entry name" value="TRNASYNTHLYS"/>
</dbReference>
<dbReference type="PANTHER" id="PTHR42918">
    <property type="entry name" value="LYSYL-TRNA SYNTHETASE"/>
    <property type="match status" value="1"/>
</dbReference>
<dbReference type="SUPFAM" id="SSF50249">
    <property type="entry name" value="Nucleic acid-binding proteins"/>
    <property type="match status" value="1"/>
</dbReference>
<dbReference type="GO" id="GO:0004824">
    <property type="term" value="F:lysine-tRNA ligase activity"/>
    <property type="evidence" value="ECO:0007669"/>
    <property type="project" value="UniProtKB-EC"/>
</dbReference>
<evidence type="ECO:0000256" key="5">
    <source>
        <dbReference type="ARBA" id="ARBA00022741"/>
    </source>
</evidence>
<dbReference type="AlphaFoldDB" id="A0A381VUI3"/>
<dbReference type="EMBL" id="UINC01009769">
    <property type="protein sequence ID" value="SVA43741.1"/>
    <property type="molecule type" value="Genomic_DNA"/>
</dbReference>
<dbReference type="InterPro" id="IPR045864">
    <property type="entry name" value="aa-tRNA-synth_II/BPL/LPL"/>
</dbReference>
<evidence type="ECO:0000313" key="12">
    <source>
        <dbReference type="EMBL" id="SVA43741.1"/>
    </source>
</evidence>
<keyword evidence="7" id="KW-0648">Protein biosynthesis</keyword>
<dbReference type="PROSITE" id="PS50862">
    <property type="entry name" value="AA_TRNA_LIGASE_II"/>
    <property type="match status" value="1"/>
</dbReference>
<dbReference type="FunFam" id="2.40.50.140:FF:000024">
    <property type="entry name" value="Lysine--tRNA ligase"/>
    <property type="match status" value="1"/>
</dbReference>
<dbReference type="GO" id="GO:0005829">
    <property type="term" value="C:cytosol"/>
    <property type="evidence" value="ECO:0007669"/>
    <property type="project" value="TreeGrafter"/>
</dbReference>
<evidence type="ECO:0000256" key="2">
    <source>
        <dbReference type="ARBA" id="ARBA00013166"/>
    </source>
</evidence>
<reference evidence="12" key="1">
    <citation type="submission" date="2018-05" db="EMBL/GenBank/DDBJ databases">
        <authorList>
            <person name="Lanie J.A."/>
            <person name="Ng W.-L."/>
            <person name="Kazmierczak K.M."/>
            <person name="Andrzejewski T.M."/>
            <person name="Davidsen T.M."/>
            <person name="Wayne K.J."/>
            <person name="Tettelin H."/>
            <person name="Glass J.I."/>
            <person name="Rusch D."/>
            <person name="Podicherti R."/>
            <person name="Tsui H.-C.T."/>
            <person name="Winkler M.E."/>
        </authorList>
    </citation>
    <scope>NUCLEOTIDE SEQUENCE</scope>
</reference>
<evidence type="ECO:0000256" key="3">
    <source>
        <dbReference type="ARBA" id="ARBA00022598"/>
    </source>
</evidence>
<dbReference type="Gene3D" id="3.30.930.10">
    <property type="entry name" value="Bira Bifunctional Protein, Domain 2"/>
    <property type="match status" value="1"/>
</dbReference>
<keyword evidence="8" id="KW-0030">Aminoacyl-tRNA synthetase</keyword>
<keyword evidence="3" id="KW-0436">Ligase</keyword>
<organism evidence="12">
    <name type="scientific">marine metagenome</name>
    <dbReference type="NCBI Taxonomy" id="408172"/>
    <lineage>
        <taxon>unclassified sequences</taxon>
        <taxon>metagenomes</taxon>
        <taxon>ecological metagenomes</taxon>
    </lineage>
</organism>
<dbReference type="CDD" id="cd00775">
    <property type="entry name" value="LysRS_core"/>
    <property type="match status" value="1"/>
</dbReference>
<keyword evidence="5" id="KW-0547">Nucleotide-binding</keyword>
<evidence type="ECO:0000256" key="6">
    <source>
        <dbReference type="ARBA" id="ARBA00022840"/>
    </source>
</evidence>
<evidence type="ECO:0000256" key="10">
    <source>
        <dbReference type="SAM" id="MobiDB-lite"/>
    </source>
</evidence>
<dbReference type="InterPro" id="IPR004364">
    <property type="entry name" value="Aa-tRNA-synt_II"/>
</dbReference>
<evidence type="ECO:0000256" key="8">
    <source>
        <dbReference type="ARBA" id="ARBA00023146"/>
    </source>
</evidence>
<dbReference type="GO" id="GO:0005524">
    <property type="term" value="F:ATP binding"/>
    <property type="evidence" value="ECO:0007669"/>
    <property type="project" value="UniProtKB-KW"/>
</dbReference>
<dbReference type="GO" id="GO:0046872">
    <property type="term" value="F:metal ion binding"/>
    <property type="evidence" value="ECO:0007669"/>
    <property type="project" value="UniProtKB-KW"/>
</dbReference>
<evidence type="ECO:0000256" key="9">
    <source>
        <dbReference type="ARBA" id="ARBA00048573"/>
    </source>
</evidence>
<dbReference type="PANTHER" id="PTHR42918:SF15">
    <property type="entry name" value="LYSINE--TRNA LIGASE, CHLOROPLASTIC_MITOCHONDRIAL"/>
    <property type="match status" value="1"/>
</dbReference>
<dbReference type="SUPFAM" id="SSF55681">
    <property type="entry name" value="Class II aaRS and biotin synthetases"/>
    <property type="match status" value="1"/>
</dbReference>
<dbReference type="EC" id="6.1.1.6" evidence="2"/>
<dbReference type="InterPro" id="IPR006195">
    <property type="entry name" value="aa-tRNA-synth_II"/>
</dbReference>
<dbReference type="HAMAP" id="MF_00252">
    <property type="entry name" value="Lys_tRNA_synth_class2"/>
    <property type="match status" value="1"/>
</dbReference>
<dbReference type="InterPro" id="IPR044136">
    <property type="entry name" value="Lys-tRNA-ligase_II_N"/>
</dbReference>
<dbReference type="InterPro" id="IPR012340">
    <property type="entry name" value="NA-bd_OB-fold"/>
</dbReference>
<dbReference type="Gene3D" id="2.40.50.140">
    <property type="entry name" value="Nucleic acid-binding proteins"/>
    <property type="match status" value="1"/>
</dbReference>
<dbReference type="GO" id="GO:0000049">
    <property type="term" value="F:tRNA binding"/>
    <property type="evidence" value="ECO:0007669"/>
    <property type="project" value="TreeGrafter"/>
</dbReference>
<dbReference type="CDD" id="cd04322">
    <property type="entry name" value="LysRS_N"/>
    <property type="match status" value="1"/>
</dbReference>
<feature type="domain" description="Aminoacyl-transfer RNA synthetases class-II family profile" evidence="11">
    <location>
        <begin position="182"/>
        <end position="489"/>
    </location>
</feature>
<proteinExistence type="inferred from homology"/>
<dbReference type="InterPro" id="IPR002313">
    <property type="entry name" value="Lys-tRNA-ligase_II"/>
</dbReference>
<dbReference type="GO" id="GO:0006430">
    <property type="term" value="P:lysyl-tRNA aminoacylation"/>
    <property type="evidence" value="ECO:0007669"/>
    <property type="project" value="InterPro"/>
</dbReference>
<name>A0A381VUI3_9ZZZZ</name>
<keyword evidence="4" id="KW-0479">Metal-binding</keyword>
<dbReference type="InterPro" id="IPR018149">
    <property type="entry name" value="Lys-tRNA-synth_II_C"/>
</dbReference>
<accession>A0A381VUI3</accession>
<dbReference type="NCBIfam" id="NF001756">
    <property type="entry name" value="PRK00484.1"/>
    <property type="match status" value="1"/>
</dbReference>
<keyword evidence="6" id="KW-0067">ATP-binding</keyword>
<sequence length="497" mass="56596">MVSDINDQTVQRKEKLSKLRQQGNPYPNDFRRDSCAKNALEQQERLASQAPETRGDEIKLAGRLMSRRIMGKASFAHIQDESGRIQLYAQRDRLPDGQYNESFKKFDIGDIIGVIGRPFITKTGELTIEVSQFQLLVKSLHPLPEKHHGLTNVEIRYRQRYIDLLVSETSREVFRKRAATIKSLRKFLDDRGYIEIESPIMQAIPGGANAKPFVTHHNALDRDLYLRVAQELYIKRCLVGGFERVYELNRNFRNEGLSTQHNPEFTMLEYNEAYLDYSDYMDLTEEMLRIVAQDVNGSTKLEYEGHSIDLAQPFERLNMSEAVLRHNPKLSSTDLNDQTMLASILLSHGVELDSGLSVGEMLMLMFEATVEDHLIQPTYITAYPEVVSPLSRRNDDDSSLTDRFELFIAGRELANGFSELNDAEDQATRFERQAVAKSSGDEEAMFFDQDYITALEYGLPPNAGGGLGVDRFVMLLTGCSSIRDVLLFPHLRSDSNN</sequence>
<dbReference type="Pfam" id="PF01336">
    <property type="entry name" value="tRNA_anti-codon"/>
    <property type="match status" value="1"/>
</dbReference>
<gene>
    <name evidence="12" type="ORF">METZ01_LOCUS96595</name>
</gene>
<comment type="catalytic activity">
    <reaction evidence="9">
        <text>tRNA(Lys) + L-lysine + ATP = L-lysyl-tRNA(Lys) + AMP + diphosphate</text>
        <dbReference type="Rhea" id="RHEA:20792"/>
        <dbReference type="Rhea" id="RHEA-COMP:9696"/>
        <dbReference type="Rhea" id="RHEA-COMP:9697"/>
        <dbReference type="ChEBI" id="CHEBI:30616"/>
        <dbReference type="ChEBI" id="CHEBI:32551"/>
        <dbReference type="ChEBI" id="CHEBI:33019"/>
        <dbReference type="ChEBI" id="CHEBI:78442"/>
        <dbReference type="ChEBI" id="CHEBI:78529"/>
        <dbReference type="ChEBI" id="CHEBI:456215"/>
        <dbReference type="EC" id="6.1.1.6"/>
    </reaction>
</comment>
<feature type="region of interest" description="Disordered" evidence="10">
    <location>
        <begin position="1"/>
        <end position="30"/>
    </location>
</feature>